<dbReference type="InterPro" id="IPR029033">
    <property type="entry name" value="His_PPase_superfam"/>
</dbReference>
<dbReference type="CDD" id="cd07067">
    <property type="entry name" value="HP_PGM_like"/>
    <property type="match status" value="1"/>
</dbReference>
<dbReference type="Gene3D" id="3.40.50.1240">
    <property type="entry name" value="Phosphoglycerate mutase-like"/>
    <property type="match status" value="1"/>
</dbReference>
<proteinExistence type="predicted"/>
<protein>
    <submittedName>
        <fullName evidence="1">Histidine phosphatase family protein</fullName>
    </submittedName>
</protein>
<evidence type="ECO:0000313" key="1">
    <source>
        <dbReference type="EMBL" id="QTP56797.1"/>
    </source>
</evidence>
<reference evidence="1 2" key="1">
    <citation type="journal article" date="2021" name="Front. Microbiol.">
        <title>Aerobic Denitrification and Heterotrophic Sulfur Oxidation in the Genus Halomonas Revealed by Six Novel Species Characterizations and Genome-Based Analysis.</title>
        <authorList>
            <person name="Wang L."/>
            <person name="Shao Z."/>
        </authorList>
    </citation>
    <scope>NUCLEOTIDE SEQUENCE [LARGE SCALE GENOMIC DNA]</scope>
    <source>
        <strain evidence="1 2">MCCC 1A11059</strain>
    </source>
</reference>
<dbReference type="SMART" id="SM00855">
    <property type="entry name" value="PGAM"/>
    <property type="match status" value="1"/>
</dbReference>
<gene>
    <name evidence="1" type="ORF">HNO51_20195</name>
</gene>
<dbReference type="Pfam" id="PF00300">
    <property type="entry name" value="His_Phos_1"/>
    <property type="match status" value="1"/>
</dbReference>
<dbReference type="PANTHER" id="PTHR47821">
    <property type="entry name" value="PHOSPHOGLYCERATE MUTASE FAMILY PROTEIN"/>
    <property type="match status" value="1"/>
</dbReference>
<sequence>MSIRFHSAPGRRHNRYLLMRHGHSQANARRLIISTPARGLADYGLSEQGEAQLEALLADWHWPAPTRILHSDFLRTTETARRVAAHFGLEPQPEPRLRERDFGDLEGLADSHYRRVWEHDARDPEHREYGVESTASVAARMQGVIASLEQALRGETVLLVSHGDPLQIMLTALEGRLLTAHRAREALLPASITMLD</sequence>
<accession>A0ABX7WB59</accession>
<name>A0ABX7WB59_9GAMM</name>
<dbReference type="PANTHER" id="PTHR47821:SF2">
    <property type="entry name" value="PHOSPHOGLYCERATE MUTASE FAMILY PROTEIN"/>
    <property type="match status" value="1"/>
</dbReference>
<keyword evidence="2" id="KW-1185">Reference proteome</keyword>
<dbReference type="Proteomes" id="UP000671868">
    <property type="component" value="Chromosome"/>
</dbReference>
<dbReference type="InterPro" id="IPR013078">
    <property type="entry name" value="His_Pase_superF_clade-1"/>
</dbReference>
<evidence type="ECO:0000313" key="2">
    <source>
        <dbReference type="Proteomes" id="UP000671868"/>
    </source>
</evidence>
<dbReference type="EMBL" id="CP053381">
    <property type="protein sequence ID" value="QTP56797.1"/>
    <property type="molecule type" value="Genomic_DNA"/>
</dbReference>
<organism evidence="1 2">
    <name type="scientific">Billgrantia sulfidoxydans</name>
    <dbReference type="NCBI Taxonomy" id="2733484"/>
    <lineage>
        <taxon>Bacteria</taxon>
        <taxon>Pseudomonadati</taxon>
        <taxon>Pseudomonadota</taxon>
        <taxon>Gammaproteobacteria</taxon>
        <taxon>Oceanospirillales</taxon>
        <taxon>Halomonadaceae</taxon>
        <taxon>Billgrantia</taxon>
    </lineage>
</organism>
<dbReference type="RefSeq" id="WP_197448920.1">
    <property type="nucleotide sequence ID" value="NZ_CP053381.1"/>
</dbReference>
<dbReference type="SUPFAM" id="SSF53254">
    <property type="entry name" value="Phosphoglycerate mutase-like"/>
    <property type="match status" value="1"/>
</dbReference>